<keyword evidence="9" id="KW-1185">Reference proteome</keyword>
<comment type="similarity">
    <text evidence="2 5">Belongs to the glycosyltransferase 10 family.</text>
</comment>
<comment type="pathway">
    <text evidence="1">Protein modification; protein glycosylation.</text>
</comment>
<keyword evidence="5" id="KW-0472">Membrane</keyword>
<dbReference type="GeneID" id="40322281"/>
<evidence type="ECO:0000256" key="2">
    <source>
        <dbReference type="ARBA" id="ARBA00008919"/>
    </source>
</evidence>
<feature type="compositionally biased region" description="Gly residues" evidence="6">
    <location>
        <begin position="85"/>
        <end position="100"/>
    </location>
</feature>
<keyword evidence="5" id="KW-0812">Transmembrane</keyword>
<evidence type="ECO:0000313" key="9">
    <source>
        <dbReference type="Proteomes" id="UP000284403"/>
    </source>
</evidence>
<feature type="transmembrane region" description="Helical" evidence="5">
    <location>
        <begin position="62"/>
        <end position="79"/>
    </location>
</feature>
<keyword evidence="5" id="KW-0333">Golgi apparatus</keyword>
<organism evidence="8 9">
    <name type="scientific">Trypanosoma conorhini</name>
    <dbReference type="NCBI Taxonomy" id="83891"/>
    <lineage>
        <taxon>Eukaryota</taxon>
        <taxon>Discoba</taxon>
        <taxon>Euglenozoa</taxon>
        <taxon>Kinetoplastea</taxon>
        <taxon>Metakinetoplastina</taxon>
        <taxon>Trypanosomatida</taxon>
        <taxon>Trypanosomatidae</taxon>
        <taxon>Trypanosoma</taxon>
    </lineage>
</organism>
<protein>
    <recommendedName>
        <fullName evidence="5">Fucosyltransferase</fullName>
        <ecNumber evidence="5">2.4.1.-</ecNumber>
    </recommendedName>
</protein>
<dbReference type="EMBL" id="MKKU01000845">
    <property type="protein sequence ID" value="RNF01101.1"/>
    <property type="molecule type" value="Genomic_DNA"/>
</dbReference>
<evidence type="ECO:0000256" key="1">
    <source>
        <dbReference type="ARBA" id="ARBA00004922"/>
    </source>
</evidence>
<dbReference type="GO" id="GO:0046920">
    <property type="term" value="F:alpha-(1-&gt;3)-fucosyltransferase activity"/>
    <property type="evidence" value="ECO:0007669"/>
    <property type="project" value="TreeGrafter"/>
</dbReference>
<evidence type="ECO:0000313" key="8">
    <source>
        <dbReference type="EMBL" id="RNF01101.1"/>
    </source>
</evidence>
<keyword evidence="3 5" id="KW-0328">Glycosyltransferase</keyword>
<evidence type="ECO:0000256" key="6">
    <source>
        <dbReference type="SAM" id="MobiDB-lite"/>
    </source>
</evidence>
<dbReference type="OrthoDB" id="427096at2759"/>
<dbReference type="SUPFAM" id="SSF53756">
    <property type="entry name" value="UDP-Glycosyltransferase/glycogen phosphorylase"/>
    <property type="match status" value="1"/>
</dbReference>
<evidence type="ECO:0000259" key="7">
    <source>
        <dbReference type="Pfam" id="PF00852"/>
    </source>
</evidence>
<dbReference type="UniPathway" id="UPA00378"/>
<reference evidence="8 9" key="1">
    <citation type="journal article" date="2018" name="BMC Genomics">
        <title>Genomic comparison of Trypanosoma conorhini and Trypanosoma rangeli to Trypanosoma cruzi strains of high and low virulence.</title>
        <authorList>
            <person name="Bradwell K.R."/>
            <person name="Koparde V.N."/>
            <person name="Matveyev A.V."/>
            <person name="Serrano M.G."/>
            <person name="Alves J.M."/>
            <person name="Parikh H."/>
            <person name="Huang B."/>
            <person name="Lee V."/>
            <person name="Espinosa-Alvarez O."/>
            <person name="Ortiz P.A."/>
            <person name="Costa-Martins A.G."/>
            <person name="Teixeira M.M."/>
            <person name="Buck G.A."/>
        </authorList>
    </citation>
    <scope>NUCLEOTIDE SEQUENCE [LARGE SCALE GENOMIC DNA]</scope>
    <source>
        <strain evidence="8 9">025E</strain>
    </source>
</reference>
<evidence type="ECO:0000256" key="5">
    <source>
        <dbReference type="RuleBase" id="RU003832"/>
    </source>
</evidence>
<dbReference type="EC" id="2.4.1.-" evidence="5"/>
<dbReference type="InterPro" id="IPR055270">
    <property type="entry name" value="Glyco_tran_10_C"/>
</dbReference>
<dbReference type="InterPro" id="IPR038577">
    <property type="entry name" value="GT10-like_C_sf"/>
</dbReference>
<evidence type="ECO:0000256" key="3">
    <source>
        <dbReference type="ARBA" id="ARBA00022676"/>
    </source>
</evidence>
<keyword evidence="5" id="KW-1133">Transmembrane helix</keyword>
<gene>
    <name evidence="8" type="ORF">Tco025E_08670</name>
</gene>
<proteinExistence type="inferred from homology"/>
<dbReference type="RefSeq" id="XP_029224382.1">
    <property type="nucleotide sequence ID" value="XM_029375513.1"/>
</dbReference>
<comment type="caution">
    <text evidence="8">The sequence shown here is derived from an EMBL/GenBank/DDBJ whole genome shotgun (WGS) entry which is preliminary data.</text>
</comment>
<dbReference type="PANTHER" id="PTHR11929:SF194">
    <property type="entry name" value="ALPHA-(1,3)-FUCOSYLTRANSFERASE 10"/>
    <property type="match status" value="1"/>
</dbReference>
<evidence type="ECO:0000256" key="4">
    <source>
        <dbReference type="ARBA" id="ARBA00022679"/>
    </source>
</evidence>
<keyword evidence="4 5" id="KW-0808">Transferase</keyword>
<dbReference type="InterPro" id="IPR001503">
    <property type="entry name" value="Glyco_trans_10"/>
</dbReference>
<dbReference type="AlphaFoldDB" id="A0A422N6N0"/>
<name>A0A422N6N0_9TRYP</name>
<dbReference type="Gene3D" id="3.40.50.11660">
    <property type="entry name" value="Glycosyl transferase family 10, C-terminal domain"/>
    <property type="match status" value="1"/>
</dbReference>
<dbReference type="Pfam" id="PF00852">
    <property type="entry name" value="Glyco_transf_10"/>
    <property type="match status" value="1"/>
</dbReference>
<sequence>MFLCLFPPPGAAALRLERAIVKPRPQPQTEVFLGPAPSARRTLAGGGAGRMRWRGCRRRRRGLVLLFCAVAALCLWGAGGGGAGPSAAGAGGAPSPGTPGGSRRRAGAFDGDRDVLVVPTRPGTYLCEYMANATALPQGCVQSCGNDGREGGGDFSCYVRSRHSAGAWRRADIAINHNGPVPARPSRGRPPHLTLFYTGESNHTDRKRGTEAYQRLYDVVVSFHRHRPYYFTWAHRQQPHFLQLIRDNSKSLAPGDGADWASWRQRHSAVAVFVSRCKARRADFIRRLARHYPVHSFGACARNRQLPAECARLAGRYPQKLCVFRRYKYAMALENSREADYVTEKVYHALLSGAVPLYWGAPNVAEFVPAGRGSIVEVEEFLPGQLGDGAAADAEDAFRGFAEHLRRLEGDAASVRRLLQWRRARQAAEWGEDFLGNMYHPDPLCALCAEARLRRRKIGGRS</sequence>
<accession>A0A422N6N0</accession>
<dbReference type="PANTHER" id="PTHR11929">
    <property type="entry name" value="ALPHA- 1,3 -FUCOSYLTRANSFERASE"/>
    <property type="match status" value="1"/>
</dbReference>
<feature type="domain" description="Fucosyltransferase C-terminal" evidence="7">
    <location>
        <begin position="263"/>
        <end position="454"/>
    </location>
</feature>
<feature type="region of interest" description="Disordered" evidence="6">
    <location>
        <begin position="85"/>
        <end position="110"/>
    </location>
</feature>
<dbReference type="Proteomes" id="UP000284403">
    <property type="component" value="Unassembled WGS sequence"/>
</dbReference>
<dbReference type="GO" id="GO:0032580">
    <property type="term" value="C:Golgi cisterna membrane"/>
    <property type="evidence" value="ECO:0007669"/>
    <property type="project" value="UniProtKB-SubCell"/>
</dbReference>
<comment type="subcellular location">
    <subcellularLocation>
        <location evidence="5">Golgi apparatus</location>
        <location evidence="5">Golgi stack membrane</location>
        <topology evidence="5">Single-pass type II membrane protein</topology>
    </subcellularLocation>
</comment>